<evidence type="ECO:0000313" key="2">
    <source>
        <dbReference type="Proteomes" id="UP000799753"/>
    </source>
</evidence>
<dbReference type="Proteomes" id="UP000799753">
    <property type="component" value="Unassembled WGS sequence"/>
</dbReference>
<reference evidence="1" key="1">
    <citation type="journal article" date="2020" name="Stud. Mycol.">
        <title>101 Dothideomycetes genomes: a test case for predicting lifestyles and emergence of pathogens.</title>
        <authorList>
            <person name="Haridas S."/>
            <person name="Albert R."/>
            <person name="Binder M."/>
            <person name="Bloem J."/>
            <person name="Labutti K."/>
            <person name="Salamov A."/>
            <person name="Andreopoulos B."/>
            <person name="Baker S."/>
            <person name="Barry K."/>
            <person name="Bills G."/>
            <person name="Bluhm B."/>
            <person name="Cannon C."/>
            <person name="Castanera R."/>
            <person name="Culley D."/>
            <person name="Daum C."/>
            <person name="Ezra D."/>
            <person name="Gonzalez J."/>
            <person name="Henrissat B."/>
            <person name="Kuo A."/>
            <person name="Liang C."/>
            <person name="Lipzen A."/>
            <person name="Lutzoni F."/>
            <person name="Magnuson J."/>
            <person name="Mondo S."/>
            <person name="Nolan M."/>
            <person name="Ohm R."/>
            <person name="Pangilinan J."/>
            <person name="Park H.-J."/>
            <person name="Ramirez L."/>
            <person name="Alfaro M."/>
            <person name="Sun H."/>
            <person name="Tritt A."/>
            <person name="Yoshinaga Y."/>
            <person name="Zwiers L.-H."/>
            <person name="Turgeon B."/>
            <person name="Goodwin S."/>
            <person name="Spatafora J."/>
            <person name="Crous P."/>
            <person name="Grigoriev I."/>
        </authorList>
    </citation>
    <scope>NUCLEOTIDE SEQUENCE</scope>
    <source>
        <strain evidence="1">CBS 473.64</strain>
    </source>
</reference>
<sequence length="63" mass="7314">MRGTAAVRYHSNPPLKTNLKNLDRFLEQARYDPSVSPKVLEDWENSIHQYLATQSAKYQHADL</sequence>
<dbReference type="PANTHER" id="PTHR37015">
    <property type="entry name" value="REVERSE TRANSCRIPTASE DOMAIN-CONTAINING PROTEIN"/>
    <property type="match status" value="1"/>
</dbReference>
<keyword evidence="2" id="KW-1185">Reference proteome</keyword>
<evidence type="ECO:0000313" key="1">
    <source>
        <dbReference type="EMBL" id="KAF2637889.1"/>
    </source>
</evidence>
<accession>A0A6A6RQK7</accession>
<dbReference type="PANTHER" id="PTHR37015:SF2">
    <property type="entry name" value="REVERSE TRANSCRIPTASE DOMAIN-CONTAINING PROTEIN"/>
    <property type="match status" value="1"/>
</dbReference>
<name>A0A6A6RQK7_9PLEO</name>
<gene>
    <name evidence="1" type="ORF">P280DRAFT_520494</name>
</gene>
<organism evidence="1 2">
    <name type="scientific">Massarina eburnea CBS 473.64</name>
    <dbReference type="NCBI Taxonomy" id="1395130"/>
    <lineage>
        <taxon>Eukaryota</taxon>
        <taxon>Fungi</taxon>
        <taxon>Dikarya</taxon>
        <taxon>Ascomycota</taxon>
        <taxon>Pezizomycotina</taxon>
        <taxon>Dothideomycetes</taxon>
        <taxon>Pleosporomycetidae</taxon>
        <taxon>Pleosporales</taxon>
        <taxon>Massarineae</taxon>
        <taxon>Massarinaceae</taxon>
        <taxon>Massarina</taxon>
    </lineage>
</organism>
<dbReference type="AlphaFoldDB" id="A0A6A6RQK7"/>
<dbReference type="OrthoDB" id="74545at2759"/>
<proteinExistence type="predicted"/>
<protein>
    <submittedName>
        <fullName evidence="1">Uncharacterized protein</fullName>
    </submittedName>
</protein>
<dbReference type="EMBL" id="MU006791">
    <property type="protein sequence ID" value="KAF2637889.1"/>
    <property type="molecule type" value="Genomic_DNA"/>
</dbReference>